<dbReference type="Proteomes" id="UP001151760">
    <property type="component" value="Unassembled WGS sequence"/>
</dbReference>
<feature type="compositionally biased region" description="Basic residues" evidence="1">
    <location>
        <begin position="283"/>
        <end position="292"/>
    </location>
</feature>
<reference evidence="2" key="1">
    <citation type="journal article" date="2022" name="Int. J. Mol. Sci.">
        <title>Draft Genome of Tanacetum Coccineum: Genomic Comparison of Closely Related Tanacetum-Family Plants.</title>
        <authorList>
            <person name="Yamashiro T."/>
            <person name="Shiraishi A."/>
            <person name="Nakayama K."/>
            <person name="Satake H."/>
        </authorList>
    </citation>
    <scope>NUCLEOTIDE SEQUENCE</scope>
</reference>
<dbReference type="CDD" id="cd09272">
    <property type="entry name" value="RNase_HI_RT_Ty1"/>
    <property type="match status" value="1"/>
</dbReference>
<name>A0ABQ4X605_9ASTR</name>
<gene>
    <name evidence="2" type="ORF">Tco_0655431</name>
</gene>
<proteinExistence type="predicted"/>
<evidence type="ECO:0000313" key="3">
    <source>
        <dbReference type="Proteomes" id="UP001151760"/>
    </source>
</evidence>
<feature type="compositionally biased region" description="Polar residues" evidence="1">
    <location>
        <begin position="261"/>
        <end position="270"/>
    </location>
</feature>
<organism evidence="2 3">
    <name type="scientific">Tanacetum coccineum</name>
    <dbReference type="NCBI Taxonomy" id="301880"/>
    <lineage>
        <taxon>Eukaryota</taxon>
        <taxon>Viridiplantae</taxon>
        <taxon>Streptophyta</taxon>
        <taxon>Embryophyta</taxon>
        <taxon>Tracheophyta</taxon>
        <taxon>Spermatophyta</taxon>
        <taxon>Magnoliopsida</taxon>
        <taxon>eudicotyledons</taxon>
        <taxon>Gunneridae</taxon>
        <taxon>Pentapetalae</taxon>
        <taxon>asterids</taxon>
        <taxon>campanulids</taxon>
        <taxon>Asterales</taxon>
        <taxon>Asteraceae</taxon>
        <taxon>Asteroideae</taxon>
        <taxon>Anthemideae</taxon>
        <taxon>Anthemidinae</taxon>
        <taxon>Tanacetum</taxon>
    </lineage>
</organism>
<evidence type="ECO:0000313" key="2">
    <source>
        <dbReference type="EMBL" id="GJS60647.1"/>
    </source>
</evidence>
<protein>
    <recommendedName>
        <fullName evidence="4">Retrovirus-related Pol polyprotein from transposon TNT 1-94</fullName>
    </recommendedName>
</protein>
<comment type="caution">
    <text evidence="2">The sequence shown here is derived from an EMBL/GenBank/DDBJ whole genome shotgun (WGS) entry which is preliminary data.</text>
</comment>
<feature type="region of interest" description="Disordered" evidence="1">
    <location>
        <begin position="583"/>
        <end position="619"/>
    </location>
</feature>
<evidence type="ECO:0000256" key="1">
    <source>
        <dbReference type="SAM" id="MobiDB-lite"/>
    </source>
</evidence>
<feature type="region of interest" description="Disordered" evidence="1">
    <location>
        <begin position="662"/>
        <end position="690"/>
    </location>
</feature>
<feature type="compositionally biased region" description="Basic and acidic residues" evidence="1">
    <location>
        <begin position="676"/>
        <end position="690"/>
    </location>
</feature>
<keyword evidence="3" id="KW-1185">Reference proteome</keyword>
<feature type="region of interest" description="Disordered" evidence="1">
    <location>
        <begin position="251"/>
        <end position="297"/>
    </location>
</feature>
<accession>A0ABQ4X605</accession>
<sequence>MSSAEAEYVPIFFDNTSAIAISNNPVLHSRAKHIDIRYHFIRDRILKGDIELHFVPTDLQLADIFTKPLAETSFTRLVTELGMLNIEKQEDTTLKSITFTLSLFDKPLSFDRDTFSTIIGLDRNDVFVDIPPKETVKAGLATLGLVDKDHPSLSSSDLINSYCKHFVSDLYAQLHPEGSKDQRKPNVCYTRYLSLIMEQLLQDNYKNDKLLSLKPYHITSITFKPTWKNETALTSHMCKVVDLSPEPIQSLIPPSGEVNADDTTNKSLSGTYVPPVTQPKAPTAKRTKKKKIPSSNQLEVLKSSRISMSSSTQATHLQPAEEFVVTADATKSLDASESVEVQGNQPKATDAAKVTVLKYKGHCEQPLSNFFRRVEKLRDTPDPLEYQNIMKEKDIGVHSMEEPTFEQLMDEGSQRSTLDDNVIDITPKYDEERDASDSDLCSMPSDDLASLTGFETPNSNDETSISVTKEHSTNNFNATSDVMFLYHMLSLLESQVTKRVSDELKSSVPFLVSDALKETLPGLHADALKASLLKKLRQKFAQDYATSLKGLTHFRTPFKTTLIVPLILNKLLLEAAEREQSVAKENTETTMVAHKSEDNSRETISGKKDSEDEPPVKKIKVLIPTPEILKPAPRSSIIPEHLQNPAQQKLSIEQFIEQLFNTTSSSFAPSPPREPTPPRDPSKGKEIASEEPMKELIPCIEEGGLDLKMLNIKPFVTTEGEISQEEYMAQIKEMKRLADLKAAKKSLRNL</sequence>
<reference evidence="2" key="2">
    <citation type="submission" date="2022-01" db="EMBL/GenBank/DDBJ databases">
        <authorList>
            <person name="Yamashiro T."/>
            <person name="Shiraishi A."/>
            <person name="Satake H."/>
            <person name="Nakayama K."/>
        </authorList>
    </citation>
    <scope>NUCLEOTIDE SEQUENCE</scope>
</reference>
<evidence type="ECO:0008006" key="4">
    <source>
        <dbReference type="Google" id="ProtNLM"/>
    </source>
</evidence>
<dbReference type="EMBL" id="BQNB010009235">
    <property type="protein sequence ID" value="GJS60647.1"/>
    <property type="molecule type" value="Genomic_DNA"/>
</dbReference>
<feature type="compositionally biased region" description="Basic and acidic residues" evidence="1">
    <location>
        <begin position="594"/>
        <end position="616"/>
    </location>
</feature>